<proteinExistence type="predicted"/>
<dbReference type="PROSITE" id="PS50850">
    <property type="entry name" value="MFS"/>
    <property type="match status" value="1"/>
</dbReference>
<evidence type="ECO:0000256" key="6">
    <source>
        <dbReference type="SAM" id="MobiDB-lite"/>
    </source>
</evidence>
<dbReference type="Pfam" id="PF07690">
    <property type="entry name" value="MFS_1"/>
    <property type="match status" value="1"/>
</dbReference>
<feature type="transmembrane region" description="Helical" evidence="7">
    <location>
        <begin position="122"/>
        <end position="142"/>
    </location>
</feature>
<organism evidence="9 10">
    <name type="scientific">Niveomyces insectorum RCEF 264</name>
    <dbReference type="NCBI Taxonomy" id="1081102"/>
    <lineage>
        <taxon>Eukaryota</taxon>
        <taxon>Fungi</taxon>
        <taxon>Dikarya</taxon>
        <taxon>Ascomycota</taxon>
        <taxon>Pezizomycotina</taxon>
        <taxon>Sordariomycetes</taxon>
        <taxon>Hypocreomycetidae</taxon>
        <taxon>Hypocreales</taxon>
        <taxon>Cordycipitaceae</taxon>
        <taxon>Niveomyces</taxon>
    </lineage>
</organism>
<dbReference type="GO" id="GO:0005886">
    <property type="term" value="C:plasma membrane"/>
    <property type="evidence" value="ECO:0007669"/>
    <property type="project" value="TreeGrafter"/>
</dbReference>
<keyword evidence="3 7" id="KW-0812">Transmembrane</keyword>
<dbReference type="FunFam" id="1.20.1250.20:FF:000034">
    <property type="entry name" value="MFS general substrate transporter"/>
    <property type="match status" value="1"/>
</dbReference>
<evidence type="ECO:0000256" key="1">
    <source>
        <dbReference type="ARBA" id="ARBA00004141"/>
    </source>
</evidence>
<evidence type="ECO:0000256" key="3">
    <source>
        <dbReference type="ARBA" id="ARBA00022692"/>
    </source>
</evidence>
<dbReference type="EMBL" id="AZHD01000013">
    <property type="protein sequence ID" value="OAA58085.1"/>
    <property type="molecule type" value="Genomic_DNA"/>
</dbReference>
<comment type="caution">
    <text evidence="9">The sequence shown here is derived from an EMBL/GenBank/DDBJ whole genome shotgun (WGS) entry which is preliminary data.</text>
</comment>
<dbReference type="GO" id="GO:0022857">
    <property type="term" value="F:transmembrane transporter activity"/>
    <property type="evidence" value="ECO:0007669"/>
    <property type="project" value="InterPro"/>
</dbReference>
<dbReference type="InterPro" id="IPR036259">
    <property type="entry name" value="MFS_trans_sf"/>
</dbReference>
<feature type="transmembrane region" description="Helical" evidence="7">
    <location>
        <begin position="469"/>
        <end position="493"/>
    </location>
</feature>
<reference evidence="9 10" key="1">
    <citation type="journal article" date="2016" name="Genome Biol. Evol.">
        <title>Divergent and convergent evolution of fungal pathogenicity.</title>
        <authorList>
            <person name="Shang Y."/>
            <person name="Xiao G."/>
            <person name="Zheng P."/>
            <person name="Cen K."/>
            <person name="Zhan S."/>
            <person name="Wang C."/>
        </authorList>
    </citation>
    <scope>NUCLEOTIDE SEQUENCE [LARGE SCALE GENOMIC DNA]</scope>
    <source>
        <strain evidence="9 10">RCEF 264</strain>
    </source>
</reference>
<sequence>MAAPAPAPPLENGLGNGLDNGEKGVTPANGRVLLDAGDDDETVGNVTAGGFAPGTAEHDDALAVPVPPHTTAARLMRRIDLRVVPFLAVLYLVAFLDRINIANAKSFGLVADLDLTGVQYNTALTIFFVPYVFFEIASNIFLKRFSPRYWLSGCGMLFALVTVCQGLTQNFSGLLATRFFLGLFECGMFPGCFYLLSMWYRREDAQRRYSFFFSSTSLAGAFGGLLASAIGKMNGKRGYLGWRWIFILEGSVSFLICFIFLFTFPSFPEQAKWLREDERAYVKARLQADQGRNAAERKVTFRDVLTVMRDVKILLGGFMYFGLIVPAYGYAFFSPAIISTYNYGPIQTQLHSVPPWATAFGFSMVVAYFSDRARHRFLFTIGPICLPIVGFAMLLSIHTNVHAEYAALFLICAGTYSAMPVIVCWFSMNLGGHHRRAIGVAWQIGFGNIGGIIATYAFLQKDEPRYTKGYAICIGFVCLSAISCCLYFLTLVLENRRRDKAVRNVGLTDYEKTEMGDLNPDFRKEITRNVTLVSTSEEVEMWEDTITEQSDAVTRFLQDGPPIPLLVKRPHGRREREHGQRGRLVEASQERGQGRVDGEGRGQDAFAAEGGGGAAAGSAAGCTGCARGRKKRGDVRRGQDLQDGQQGVQEADLLVRDEGQRGHRRDHGEGERGARVGGGGGGGVGVAGRGCGGRGGSRGGSRRQRRVHPVQGKRQAGRREQRQALHQVVVPGVAPVEDGHVLRQVDVQERVRRERPDAVKDAVRDGRDGQHGTAAGHARDGQTDEHGPAQRCAPGGVQQRQARHGHGREGAPDEEVGRAQHDGKGREDEGDAKASKRGGQRILGN</sequence>
<feature type="transmembrane region" description="Helical" evidence="7">
    <location>
        <begin position="377"/>
        <end position="399"/>
    </location>
</feature>
<evidence type="ECO:0000256" key="4">
    <source>
        <dbReference type="ARBA" id="ARBA00022989"/>
    </source>
</evidence>
<evidence type="ECO:0000313" key="10">
    <source>
        <dbReference type="Proteomes" id="UP000076874"/>
    </source>
</evidence>
<dbReference type="PANTHER" id="PTHR43791:SF46">
    <property type="entry name" value="MAJOR FACILITATOR SUPERFAMILY (MFS) PROFILE DOMAIN-CONTAINING PROTEIN-RELATED"/>
    <property type="match status" value="1"/>
</dbReference>
<keyword evidence="2" id="KW-0813">Transport</keyword>
<feature type="region of interest" description="Disordered" evidence="6">
    <location>
        <begin position="745"/>
        <end position="845"/>
    </location>
</feature>
<feature type="compositionally biased region" description="Low complexity" evidence="6">
    <location>
        <begin position="10"/>
        <end position="19"/>
    </location>
</feature>
<feature type="transmembrane region" description="Helical" evidence="7">
    <location>
        <begin position="313"/>
        <end position="333"/>
    </location>
</feature>
<feature type="compositionally biased region" description="Gly residues" evidence="6">
    <location>
        <begin position="675"/>
        <end position="699"/>
    </location>
</feature>
<dbReference type="FunFam" id="1.20.1250.20:FF:000068">
    <property type="entry name" value="MFS general substrate transporter"/>
    <property type="match status" value="1"/>
</dbReference>
<keyword evidence="10" id="KW-1185">Reference proteome</keyword>
<feature type="compositionally biased region" description="Basic and acidic residues" evidence="6">
    <location>
        <begin position="807"/>
        <end position="834"/>
    </location>
</feature>
<name>A0A167QY14_9HYPO</name>
<feature type="transmembrane region" description="Helical" evidence="7">
    <location>
        <begin position="438"/>
        <end position="457"/>
    </location>
</feature>
<comment type="subcellular location">
    <subcellularLocation>
        <location evidence="1">Membrane</location>
        <topology evidence="1">Multi-pass membrane protein</topology>
    </subcellularLocation>
</comment>
<feature type="compositionally biased region" description="Basic and acidic residues" evidence="6">
    <location>
        <begin position="653"/>
        <end position="674"/>
    </location>
</feature>
<evidence type="ECO:0000313" key="9">
    <source>
        <dbReference type="EMBL" id="OAA58085.1"/>
    </source>
</evidence>
<feature type="region of interest" description="Disordered" evidence="6">
    <location>
        <begin position="1"/>
        <end position="22"/>
    </location>
</feature>
<protein>
    <submittedName>
        <fullName evidence="9">Major facilitator superfamily transporter</fullName>
    </submittedName>
</protein>
<feature type="transmembrane region" description="Helical" evidence="7">
    <location>
        <begin position="149"/>
        <end position="168"/>
    </location>
</feature>
<feature type="region of interest" description="Disordered" evidence="6">
    <location>
        <begin position="564"/>
        <end position="723"/>
    </location>
</feature>
<evidence type="ECO:0000259" key="8">
    <source>
        <dbReference type="PROSITE" id="PS50850"/>
    </source>
</evidence>
<dbReference type="AlphaFoldDB" id="A0A167QY14"/>
<dbReference type="Gene3D" id="1.20.1250.20">
    <property type="entry name" value="MFS general substrate transporter like domains"/>
    <property type="match status" value="2"/>
</dbReference>
<keyword evidence="4 7" id="KW-1133">Transmembrane helix</keyword>
<accession>A0A167QY14</accession>
<dbReference type="PANTHER" id="PTHR43791">
    <property type="entry name" value="PERMEASE-RELATED"/>
    <property type="match status" value="1"/>
</dbReference>
<feature type="domain" description="Major facilitator superfamily (MFS) profile" evidence="8">
    <location>
        <begin position="83"/>
        <end position="498"/>
    </location>
</feature>
<evidence type="ECO:0000256" key="5">
    <source>
        <dbReference type="ARBA" id="ARBA00023136"/>
    </source>
</evidence>
<feature type="transmembrane region" description="Helical" evidence="7">
    <location>
        <begin position="242"/>
        <end position="264"/>
    </location>
</feature>
<dbReference type="InterPro" id="IPR020846">
    <property type="entry name" value="MFS_dom"/>
</dbReference>
<dbReference type="Proteomes" id="UP000076874">
    <property type="component" value="Unassembled WGS sequence"/>
</dbReference>
<gene>
    <name evidence="9" type="ORF">SPI_06970</name>
</gene>
<evidence type="ECO:0000256" key="7">
    <source>
        <dbReference type="SAM" id="Phobius"/>
    </source>
</evidence>
<feature type="transmembrane region" description="Helical" evidence="7">
    <location>
        <begin position="209"/>
        <end position="230"/>
    </location>
</feature>
<feature type="compositionally biased region" description="Basic and acidic residues" evidence="6">
    <location>
        <begin position="574"/>
        <end position="602"/>
    </location>
</feature>
<feature type="compositionally biased region" description="Basic and acidic residues" evidence="6">
    <location>
        <begin position="777"/>
        <end position="788"/>
    </location>
</feature>
<feature type="transmembrane region" description="Helical" evidence="7">
    <location>
        <begin position="83"/>
        <end position="102"/>
    </location>
</feature>
<dbReference type="SUPFAM" id="SSF103473">
    <property type="entry name" value="MFS general substrate transporter"/>
    <property type="match status" value="1"/>
</dbReference>
<feature type="compositionally biased region" description="Basic and acidic residues" evidence="6">
    <location>
        <begin position="745"/>
        <end position="770"/>
    </location>
</feature>
<feature type="compositionally biased region" description="Low complexity" evidence="6">
    <location>
        <begin position="616"/>
        <end position="626"/>
    </location>
</feature>
<evidence type="ECO:0000256" key="2">
    <source>
        <dbReference type="ARBA" id="ARBA00022448"/>
    </source>
</evidence>
<dbReference type="OrthoDB" id="2985014at2759"/>
<dbReference type="InterPro" id="IPR011701">
    <property type="entry name" value="MFS"/>
</dbReference>
<feature type="transmembrane region" description="Helical" evidence="7">
    <location>
        <begin position="174"/>
        <end position="197"/>
    </location>
</feature>
<keyword evidence="5 7" id="KW-0472">Membrane</keyword>
<feature type="transmembrane region" description="Helical" evidence="7">
    <location>
        <begin position="405"/>
        <end position="426"/>
    </location>
</feature>
<feature type="transmembrane region" description="Helical" evidence="7">
    <location>
        <begin position="353"/>
        <end position="370"/>
    </location>
</feature>